<evidence type="ECO:0000313" key="1">
    <source>
        <dbReference type="EMBL" id="JAP09031.1"/>
    </source>
</evidence>
<reference evidence="1" key="1">
    <citation type="submission" date="2015-12" db="EMBL/GenBank/DDBJ databases">
        <title>Gene expression during late stages of embryo sac development: a critical building block for successful pollen-pistil interactions.</title>
        <authorList>
            <person name="Liu Y."/>
            <person name="Joly V."/>
            <person name="Sabar M."/>
            <person name="Matton D.P."/>
        </authorList>
    </citation>
    <scope>NUCLEOTIDE SEQUENCE</scope>
</reference>
<proteinExistence type="predicted"/>
<sequence>LTPHTFLKCTHKHSKNQISHIHYLQNIAITATIILQCQFNWYETSSRESNFGKMKANFTLV</sequence>
<organism evidence="1">
    <name type="scientific">Solanum chacoense</name>
    <name type="common">Chaco potato</name>
    <dbReference type="NCBI Taxonomy" id="4108"/>
    <lineage>
        <taxon>Eukaryota</taxon>
        <taxon>Viridiplantae</taxon>
        <taxon>Streptophyta</taxon>
        <taxon>Embryophyta</taxon>
        <taxon>Tracheophyta</taxon>
        <taxon>Spermatophyta</taxon>
        <taxon>Magnoliopsida</taxon>
        <taxon>eudicotyledons</taxon>
        <taxon>Gunneridae</taxon>
        <taxon>Pentapetalae</taxon>
        <taxon>asterids</taxon>
        <taxon>lamiids</taxon>
        <taxon>Solanales</taxon>
        <taxon>Solanaceae</taxon>
        <taxon>Solanoideae</taxon>
        <taxon>Solaneae</taxon>
        <taxon>Solanum</taxon>
    </lineage>
</organism>
<dbReference type="AlphaFoldDB" id="A0A0V0GMR4"/>
<protein>
    <submittedName>
        <fullName evidence="1">Putative ovule protein</fullName>
    </submittedName>
</protein>
<accession>A0A0V0GMR4</accession>
<dbReference type="EMBL" id="GEDG01035804">
    <property type="protein sequence ID" value="JAP09031.1"/>
    <property type="molecule type" value="Transcribed_RNA"/>
</dbReference>
<name>A0A0V0GMR4_SOLCH</name>
<feature type="non-terminal residue" evidence="1">
    <location>
        <position position="1"/>
    </location>
</feature>